<proteinExistence type="predicted"/>
<sequence length="132" mass="14674">MPRRAADLVNVPTRTPEQVRNYGRHADELLGDMANEFVCRRKELAGRLHALLKEAKRQGVDPGDNRWARAMASTLGLLTASLGCRMARAGVRRVYPDMEKYCGVAIDGLRERKYGKAKAAEMRRGGDTGMTV</sequence>
<dbReference type="RefSeq" id="WP_210154801.1">
    <property type="nucleotide sequence ID" value="NZ_JAFCNB010000003.1"/>
</dbReference>
<dbReference type="EMBL" id="JAFCNB010000003">
    <property type="protein sequence ID" value="MBP2703489.1"/>
    <property type="molecule type" value="Genomic_DNA"/>
</dbReference>
<gene>
    <name evidence="1" type="ORF">JOL79_06715</name>
</gene>
<name>A0A940WDE3_9ACTN</name>
<protein>
    <submittedName>
        <fullName evidence="1">Uncharacterized protein</fullName>
    </submittedName>
</protein>
<accession>A0A940WDE3</accession>
<organism evidence="1 2">
    <name type="scientific">Microbispora oryzae</name>
    <dbReference type="NCBI Taxonomy" id="2806554"/>
    <lineage>
        <taxon>Bacteria</taxon>
        <taxon>Bacillati</taxon>
        <taxon>Actinomycetota</taxon>
        <taxon>Actinomycetes</taxon>
        <taxon>Streptosporangiales</taxon>
        <taxon>Streptosporangiaceae</taxon>
        <taxon>Microbispora</taxon>
    </lineage>
</organism>
<evidence type="ECO:0000313" key="1">
    <source>
        <dbReference type="EMBL" id="MBP2703489.1"/>
    </source>
</evidence>
<evidence type="ECO:0000313" key="2">
    <source>
        <dbReference type="Proteomes" id="UP000674234"/>
    </source>
</evidence>
<dbReference type="Proteomes" id="UP000674234">
    <property type="component" value="Unassembled WGS sequence"/>
</dbReference>
<comment type="caution">
    <text evidence="1">The sequence shown here is derived from an EMBL/GenBank/DDBJ whole genome shotgun (WGS) entry which is preliminary data.</text>
</comment>
<keyword evidence="2" id="KW-1185">Reference proteome</keyword>
<reference evidence="1" key="1">
    <citation type="submission" date="2021-02" db="EMBL/GenBank/DDBJ databases">
        <title>Draft genome sequence of Microbispora sp. RL4-1S isolated from rice leaves in Thailand.</title>
        <authorList>
            <person name="Muangham S."/>
            <person name="Duangmal K."/>
        </authorList>
    </citation>
    <scope>NUCLEOTIDE SEQUENCE</scope>
    <source>
        <strain evidence="1">RL4-1S</strain>
    </source>
</reference>
<dbReference type="AlphaFoldDB" id="A0A940WDE3"/>